<keyword evidence="4" id="KW-1185">Reference proteome</keyword>
<dbReference type="PROSITE" id="PS50176">
    <property type="entry name" value="ARM_REPEAT"/>
    <property type="match status" value="3"/>
</dbReference>
<protein>
    <submittedName>
        <fullName evidence="3">Protein ARABIDILLO 1</fullName>
    </submittedName>
</protein>
<feature type="repeat" description="ARM" evidence="2">
    <location>
        <begin position="775"/>
        <end position="817"/>
    </location>
</feature>
<dbReference type="Gene3D" id="1.25.10.10">
    <property type="entry name" value="Leucine-rich Repeat Variant"/>
    <property type="match status" value="3"/>
</dbReference>
<proteinExistence type="predicted"/>
<dbReference type="PANTHER" id="PTHR47451">
    <property type="entry name" value="ARM REPEAT SUPERFAMILY PROTEIN"/>
    <property type="match status" value="1"/>
</dbReference>
<dbReference type="PANTHER" id="PTHR47451:SF1">
    <property type="entry name" value="ARM REPEAT SUPERFAMILY PROTEIN"/>
    <property type="match status" value="1"/>
</dbReference>
<evidence type="ECO:0000313" key="4">
    <source>
        <dbReference type="Proteomes" id="UP000233837"/>
    </source>
</evidence>
<gene>
    <name evidence="3" type="primary">FBX5</name>
    <name evidence="3" type="ORF">MA16_Dca023647</name>
</gene>
<name>A0A2I0VXG8_9ASPA</name>
<feature type="repeat" description="ARM" evidence="2">
    <location>
        <begin position="448"/>
        <end position="476"/>
    </location>
</feature>
<dbReference type="Proteomes" id="UP000233837">
    <property type="component" value="Unassembled WGS sequence"/>
</dbReference>
<dbReference type="InterPro" id="IPR011989">
    <property type="entry name" value="ARM-like"/>
</dbReference>
<reference evidence="3 4" key="1">
    <citation type="journal article" date="2016" name="Sci. Rep.">
        <title>The Dendrobium catenatum Lindl. genome sequence provides insights into polysaccharide synthase, floral development and adaptive evolution.</title>
        <authorList>
            <person name="Zhang G.Q."/>
            <person name="Xu Q."/>
            <person name="Bian C."/>
            <person name="Tsai W.C."/>
            <person name="Yeh C.M."/>
            <person name="Liu K.W."/>
            <person name="Yoshida K."/>
            <person name="Zhang L.S."/>
            <person name="Chang S.B."/>
            <person name="Chen F."/>
            <person name="Shi Y."/>
            <person name="Su Y.Y."/>
            <person name="Zhang Y.Q."/>
            <person name="Chen L.J."/>
            <person name="Yin Y."/>
            <person name="Lin M."/>
            <person name="Huang H."/>
            <person name="Deng H."/>
            <person name="Wang Z.W."/>
            <person name="Zhu S.L."/>
            <person name="Zhao X."/>
            <person name="Deng C."/>
            <person name="Niu S.C."/>
            <person name="Huang J."/>
            <person name="Wang M."/>
            <person name="Liu G.H."/>
            <person name="Yang H.J."/>
            <person name="Xiao X.J."/>
            <person name="Hsiao Y.Y."/>
            <person name="Wu W.L."/>
            <person name="Chen Y.Y."/>
            <person name="Mitsuda N."/>
            <person name="Ohme-Takagi M."/>
            <person name="Luo Y.B."/>
            <person name="Van de Peer Y."/>
            <person name="Liu Z.J."/>
        </authorList>
    </citation>
    <scope>NUCLEOTIDE SEQUENCE [LARGE SCALE GENOMIC DNA]</scope>
    <source>
        <tissue evidence="3">The whole plant</tissue>
    </source>
</reference>
<dbReference type="AlphaFoldDB" id="A0A2I0VXG8"/>
<organism evidence="3 4">
    <name type="scientific">Dendrobium catenatum</name>
    <dbReference type="NCBI Taxonomy" id="906689"/>
    <lineage>
        <taxon>Eukaryota</taxon>
        <taxon>Viridiplantae</taxon>
        <taxon>Streptophyta</taxon>
        <taxon>Embryophyta</taxon>
        <taxon>Tracheophyta</taxon>
        <taxon>Spermatophyta</taxon>
        <taxon>Magnoliopsida</taxon>
        <taxon>Liliopsida</taxon>
        <taxon>Asparagales</taxon>
        <taxon>Orchidaceae</taxon>
        <taxon>Epidendroideae</taxon>
        <taxon>Malaxideae</taxon>
        <taxon>Dendrobiinae</taxon>
        <taxon>Dendrobium</taxon>
    </lineage>
</organism>
<dbReference type="InterPro" id="IPR000225">
    <property type="entry name" value="Armadillo"/>
</dbReference>
<dbReference type="InterPro" id="IPR016024">
    <property type="entry name" value="ARM-type_fold"/>
</dbReference>
<dbReference type="InterPro" id="IPR021133">
    <property type="entry name" value="HEAT_type_2"/>
</dbReference>
<evidence type="ECO:0000256" key="1">
    <source>
        <dbReference type="PROSITE-ProRule" id="PRU00103"/>
    </source>
</evidence>
<sequence>MALSAAYASNINLLAYKQFHRVRWHDVTETTRRISSPRVSPAIVLKPRKFLILSRATAGEGGPAEFNPGPSATSKDIEVSNSNGNSGEGYIGLFVQMLGLDNNPVDREHAVVTLWKYSDGGKNFMDVIMKFPGCVNLVLSLLKSDSPSTCEAAAGLLRNISSVKLYRDIIAESGVIEEIAWLLHQSFLSLGVKEQSLCTLWNLSIDEKPRIKIARGDLLPLLIKLLYDEEIKVKEAAAGVLSNLSLSPCNHCNMVELGVIPKLANLFKSDAEGLKVIRKSAKTALLELSKDDYYRVLIFEEGLIKVPLIGAAAYKSFRPQSHSWPSLPDGTELERTSRSSRYGATELLVGFSVREKDISLEEAKINAIVGRSQQLFLARIGAIENDGRRSDSDSSLNQQHTLLPWIDGVARLVLFLELEDVSAITRAAYSIADGSISEHLRISFKEAGAIKRLVQLLSHDDKAVQEAVVYALDRLSLSYEVLQTIEAEGIVHPLVDIIKRGNASGSILEKILNILHRVIDPGKYMERKLHDKVASGSDKMAISSYNSLNRDVITRASGTSSMFDLISRERGIDSDVVKYLIRILKTSSPTLQTKIASIFEHLSSFEPFVTMLTISDIESGLHAVFQNLLLNGTQENVDNQLELNTLMAEEIGLAVAAASRLLTKLLNFEQFHQSVKTSHFQSVLRDVLRSNIPLHTKDWVASCLVKLESKSSSGWDMSDDPPIGLEVIVYDTIPRLVEQMTTPFSLESREAAAIELNQVISEGGVECSKAVTSAGGIFSLVKLIEEASGDGLEACLSILYNLSMDDENHPAMVSAGIVPALKRIVLSEGAQWPRALRLLRTLPT</sequence>
<dbReference type="STRING" id="906689.A0A2I0VXG8"/>
<feature type="repeat" description="HEAT" evidence="1">
    <location>
        <begin position="218"/>
        <end position="245"/>
    </location>
</feature>
<reference evidence="3 4" key="2">
    <citation type="journal article" date="2017" name="Nature">
        <title>The Apostasia genome and the evolution of orchids.</title>
        <authorList>
            <person name="Zhang G.Q."/>
            <person name="Liu K.W."/>
            <person name="Li Z."/>
            <person name="Lohaus R."/>
            <person name="Hsiao Y.Y."/>
            <person name="Niu S.C."/>
            <person name="Wang J.Y."/>
            <person name="Lin Y.C."/>
            <person name="Xu Q."/>
            <person name="Chen L.J."/>
            <person name="Yoshida K."/>
            <person name="Fujiwara S."/>
            <person name="Wang Z.W."/>
            <person name="Zhang Y.Q."/>
            <person name="Mitsuda N."/>
            <person name="Wang M."/>
            <person name="Liu G.H."/>
            <person name="Pecoraro L."/>
            <person name="Huang H.X."/>
            <person name="Xiao X.J."/>
            <person name="Lin M."/>
            <person name="Wu X.Y."/>
            <person name="Wu W.L."/>
            <person name="Chen Y.Y."/>
            <person name="Chang S.B."/>
            <person name="Sakamoto S."/>
            <person name="Ohme-Takagi M."/>
            <person name="Yagi M."/>
            <person name="Zeng S.J."/>
            <person name="Shen C.Y."/>
            <person name="Yeh C.M."/>
            <person name="Luo Y.B."/>
            <person name="Tsai W.C."/>
            <person name="Van de Peer Y."/>
            <person name="Liu Z.J."/>
        </authorList>
    </citation>
    <scope>NUCLEOTIDE SEQUENCE [LARGE SCALE GENOMIC DNA]</scope>
    <source>
        <tissue evidence="3">The whole plant</tissue>
    </source>
</reference>
<dbReference type="OrthoDB" id="409644at2759"/>
<feature type="repeat" description="ARM" evidence="2">
    <location>
        <begin position="217"/>
        <end position="245"/>
    </location>
</feature>
<dbReference type="SUPFAM" id="SSF48371">
    <property type="entry name" value="ARM repeat"/>
    <property type="match status" value="2"/>
</dbReference>
<dbReference type="Pfam" id="PF00514">
    <property type="entry name" value="Arm"/>
    <property type="match status" value="3"/>
</dbReference>
<dbReference type="EMBL" id="KZ503127">
    <property type="protein sequence ID" value="PKU68103.1"/>
    <property type="molecule type" value="Genomic_DNA"/>
</dbReference>
<accession>A0A2I0VXG8</accession>
<evidence type="ECO:0000256" key="2">
    <source>
        <dbReference type="PROSITE-ProRule" id="PRU00259"/>
    </source>
</evidence>
<dbReference type="SMART" id="SM00185">
    <property type="entry name" value="ARM"/>
    <property type="match status" value="8"/>
</dbReference>
<evidence type="ECO:0000313" key="3">
    <source>
        <dbReference type="EMBL" id="PKU68103.1"/>
    </source>
</evidence>
<dbReference type="PROSITE" id="PS50077">
    <property type="entry name" value="HEAT_REPEAT"/>
    <property type="match status" value="1"/>
</dbReference>